<keyword evidence="1" id="KW-0812">Transmembrane</keyword>
<dbReference type="EMBL" id="CP021780">
    <property type="protein sequence ID" value="ASA22022.1"/>
    <property type="molecule type" value="Genomic_DNA"/>
</dbReference>
<dbReference type="KEGG" id="pdh:B9T62_15315"/>
<evidence type="ECO:0000256" key="1">
    <source>
        <dbReference type="SAM" id="Phobius"/>
    </source>
</evidence>
<proteinExistence type="predicted"/>
<keyword evidence="1" id="KW-1133">Transmembrane helix</keyword>
<dbReference type="Proteomes" id="UP000249890">
    <property type="component" value="Chromosome"/>
</dbReference>
<evidence type="ECO:0000313" key="2">
    <source>
        <dbReference type="EMBL" id="ASA22022.1"/>
    </source>
</evidence>
<evidence type="ECO:0000313" key="3">
    <source>
        <dbReference type="Proteomes" id="UP000249890"/>
    </source>
</evidence>
<name>A0A2Z2KLQ7_9BACL</name>
<dbReference type="AlphaFoldDB" id="A0A2Z2KLQ7"/>
<gene>
    <name evidence="2" type="ORF">B9T62_15315</name>
</gene>
<reference evidence="2 3" key="1">
    <citation type="submission" date="2017-06" db="EMBL/GenBank/DDBJ databases">
        <title>Complete genome sequence of Paenibacillus donghaensis KCTC 13049T isolated from East Sea sediment, South Korea.</title>
        <authorList>
            <person name="Jung B.K."/>
            <person name="Hong S.-J."/>
            <person name="Shin J.-H."/>
        </authorList>
    </citation>
    <scope>NUCLEOTIDE SEQUENCE [LARGE SCALE GENOMIC DNA]</scope>
    <source>
        <strain evidence="2 3">KCTC 13049</strain>
    </source>
</reference>
<sequence length="70" mass="8253">MNVKTVTILLIAFTGTNIYLLVLAILTGDLRRTLFCGLMLIIFFFEFKYLRPINEELKSIYTELKDKYKK</sequence>
<keyword evidence="1" id="KW-0472">Membrane</keyword>
<feature type="transmembrane region" description="Helical" evidence="1">
    <location>
        <begin position="7"/>
        <end position="26"/>
    </location>
</feature>
<protein>
    <submittedName>
        <fullName evidence="2">Uncharacterized protein</fullName>
    </submittedName>
</protein>
<keyword evidence="3" id="KW-1185">Reference proteome</keyword>
<organism evidence="2 3">
    <name type="scientific">Paenibacillus donghaensis</name>
    <dbReference type="NCBI Taxonomy" id="414771"/>
    <lineage>
        <taxon>Bacteria</taxon>
        <taxon>Bacillati</taxon>
        <taxon>Bacillota</taxon>
        <taxon>Bacilli</taxon>
        <taxon>Bacillales</taxon>
        <taxon>Paenibacillaceae</taxon>
        <taxon>Paenibacillus</taxon>
    </lineage>
</organism>
<accession>A0A2Z2KLQ7</accession>
<feature type="transmembrane region" description="Helical" evidence="1">
    <location>
        <begin position="32"/>
        <end position="50"/>
    </location>
</feature>